<dbReference type="FunFam" id="2.30.22.10:FF:000001">
    <property type="entry name" value="Protein GrpE"/>
    <property type="match status" value="1"/>
</dbReference>
<dbReference type="PROSITE" id="PS01071">
    <property type="entry name" value="GRPE"/>
    <property type="match status" value="1"/>
</dbReference>
<dbReference type="Gene3D" id="3.90.20.20">
    <property type="match status" value="1"/>
</dbReference>
<dbReference type="GO" id="GO:0005737">
    <property type="term" value="C:cytoplasm"/>
    <property type="evidence" value="ECO:0007669"/>
    <property type="project" value="UniProtKB-SubCell"/>
</dbReference>
<dbReference type="SUPFAM" id="SSF51064">
    <property type="entry name" value="Head domain of nucleotide exchange factor GrpE"/>
    <property type="match status" value="1"/>
</dbReference>
<dbReference type="CDD" id="cd00446">
    <property type="entry name" value="GrpE"/>
    <property type="match status" value="1"/>
</dbReference>
<dbReference type="GO" id="GO:0051087">
    <property type="term" value="F:protein-folding chaperone binding"/>
    <property type="evidence" value="ECO:0007669"/>
    <property type="project" value="InterPro"/>
</dbReference>
<evidence type="ECO:0000256" key="12">
    <source>
        <dbReference type="RuleBase" id="RU004478"/>
    </source>
</evidence>
<evidence type="ECO:0000256" key="5">
    <source>
        <dbReference type="ARBA" id="ARBA00023016"/>
    </source>
</evidence>
<keyword evidence="13" id="KW-0175">Coiled coil</keyword>
<comment type="subunit">
    <text evidence="3 10">Homodimer.</text>
</comment>
<evidence type="ECO:0000256" key="13">
    <source>
        <dbReference type="SAM" id="Coils"/>
    </source>
</evidence>
<evidence type="ECO:0000256" key="8">
    <source>
        <dbReference type="ARBA" id="ARBA00072274"/>
    </source>
</evidence>
<keyword evidence="4 10" id="KW-0963">Cytoplasm</keyword>
<reference evidence="14 15" key="1">
    <citation type="submission" date="2018-05" db="EMBL/GenBank/DDBJ databases">
        <title>Kurthia sibirica genome sequence.</title>
        <authorList>
            <person name="Maclea K.S."/>
            <person name="Goen A.E."/>
        </authorList>
    </citation>
    <scope>NUCLEOTIDE SEQUENCE [LARGE SCALE GENOMIC DNA]</scope>
    <source>
        <strain evidence="14 15">ATCC 49154</strain>
    </source>
</reference>
<dbReference type="PRINTS" id="PR00773">
    <property type="entry name" value="GRPEPROTEIN"/>
</dbReference>
<dbReference type="EMBL" id="QFVR01000015">
    <property type="protein sequence ID" value="PWI24849.1"/>
    <property type="molecule type" value="Genomic_DNA"/>
</dbReference>
<dbReference type="GO" id="GO:0000774">
    <property type="term" value="F:adenyl-nucleotide exchange factor activity"/>
    <property type="evidence" value="ECO:0007669"/>
    <property type="project" value="InterPro"/>
</dbReference>
<comment type="similarity">
    <text evidence="2 10 12">Belongs to the GrpE family.</text>
</comment>
<dbReference type="Proteomes" id="UP000245938">
    <property type="component" value="Unassembled WGS sequence"/>
</dbReference>
<name>A0A2U3AJY8_9BACL</name>
<dbReference type="InterPro" id="IPR000740">
    <property type="entry name" value="GrpE"/>
</dbReference>
<dbReference type="Gene3D" id="2.30.22.10">
    <property type="entry name" value="Head domain of nucleotide exchange factor GrpE"/>
    <property type="match status" value="1"/>
</dbReference>
<dbReference type="HAMAP" id="MF_01151">
    <property type="entry name" value="GrpE"/>
    <property type="match status" value="1"/>
</dbReference>
<keyword evidence="15" id="KW-1185">Reference proteome</keyword>
<dbReference type="InterPro" id="IPR013805">
    <property type="entry name" value="GrpE_CC"/>
</dbReference>
<dbReference type="AlphaFoldDB" id="A0A2U3AJY8"/>
<evidence type="ECO:0000256" key="3">
    <source>
        <dbReference type="ARBA" id="ARBA00011738"/>
    </source>
</evidence>
<accession>A0A2U3AJY8</accession>
<sequence>MICRSSYVEKNSSKFKGGYTVSQEEKKQQQVNEEVQEEQVEAVEAVEAEVVEETPVEEEAVELTEVEVLEQKLKEEEERYLRLRADFDNLRRRTQVEREAASKYRSQSLLTDLLPVIDNIERALQVEATTEDGESIKKGIEMVHRSLIEAAKKEGLEVIESVDAPFDPNFHQAVFQEKDDSKEAGIILEELQRGYKLKDRVLRASMVKVNE</sequence>
<keyword evidence="6 10" id="KW-0143">Chaperone</keyword>
<dbReference type="NCBIfam" id="NF010738">
    <property type="entry name" value="PRK14140.1"/>
    <property type="match status" value="1"/>
</dbReference>
<comment type="function">
    <text evidence="7 10 11">Participates actively in the response to hyperosmotic and heat shock by preventing the aggregation of stress-denatured proteins, in association with DnaK and GrpE. It is the nucleotide exchange factor for DnaK and may function as a thermosensor. Unfolded proteins bind initially to DnaJ; upon interaction with the DnaJ-bound protein, DnaK hydrolyzes its bound ATP, resulting in the formation of a stable complex. GrpE releases ADP from DnaK; ATP binding to DnaK triggers the release of the substrate protein, thus completing the reaction cycle. Several rounds of ATP-dependent interactions between DnaJ, DnaK and GrpE are required for fully efficient folding.</text>
</comment>
<evidence type="ECO:0000256" key="6">
    <source>
        <dbReference type="ARBA" id="ARBA00023186"/>
    </source>
</evidence>
<dbReference type="PANTHER" id="PTHR21237:SF23">
    <property type="entry name" value="GRPE PROTEIN HOMOLOG, MITOCHONDRIAL"/>
    <property type="match status" value="1"/>
</dbReference>
<comment type="subcellular location">
    <subcellularLocation>
        <location evidence="1 10">Cytoplasm</location>
    </subcellularLocation>
</comment>
<comment type="caution">
    <text evidence="14">The sequence shown here is derived from an EMBL/GenBank/DDBJ whole genome shotgun (WGS) entry which is preliminary data.</text>
</comment>
<dbReference type="GO" id="GO:0051082">
    <property type="term" value="F:unfolded protein binding"/>
    <property type="evidence" value="ECO:0007669"/>
    <property type="project" value="TreeGrafter"/>
</dbReference>
<evidence type="ECO:0000256" key="11">
    <source>
        <dbReference type="RuleBase" id="RU000639"/>
    </source>
</evidence>
<evidence type="ECO:0000256" key="9">
    <source>
        <dbReference type="ARBA" id="ARBA00076414"/>
    </source>
</evidence>
<evidence type="ECO:0000256" key="10">
    <source>
        <dbReference type="HAMAP-Rule" id="MF_01151"/>
    </source>
</evidence>
<proteinExistence type="inferred from homology"/>
<protein>
    <recommendedName>
        <fullName evidence="8 10">Protein GrpE</fullName>
    </recommendedName>
    <alternativeName>
        <fullName evidence="9 10">HSP-70 cofactor</fullName>
    </alternativeName>
</protein>
<dbReference type="GO" id="GO:0042803">
    <property type="term" value="F:protein homodimerization activity"/>
    <property type="evidence" value="ECO:0007669"/>
    <property type="project" value="InterPro"/>
</dbReference>
<dbReference type="OrthoDB" id="9812586at2"/>
<dbReference type="SUPFAM" id="SSF58014">
    <property type="entry name" value="Coiled-coil domain of nucleotide exchange factor GrpE"/>
    <property type="match status" value="1"/>
</dbReference>
<organism evidence="14 15">
    <name type="scientific">Kurthia sibirica</name>
    <dbReference type="NCBI Taxonomy" id="202750"/>
    <lineage>
        <taxon>Bacteria</taxon>
        <taxon>Bacillati</taxon>
        <taxon>Bacillota</taxon>
        <taxon>Bacilli</taxon>
        <taxon>Bacillales</taxon>
        <taxon>Caryophanaceae</taxon>
        <taxon>Kurthia</taxon>
    </lineage>
</organism>
<evidence type="ECO:0000256" key="7">
    <source>
        <dbReference type="ARBA" id="ARBA00053401"/>
    </source>
</evidence>
<dbReference type="Pfam" id="PF01025">
    <property type="entry name" value="GrpE"/>
    <property type="match status" value="1"/>
</dbReference>
<dbReference type="InterPro" id="IPR009012">
    <property type="entry name" value="GrpE_head"/>
</dbReference>
<evidence type="ECO:0000256" key="2">
    <source>
        <dbReference type="ARBA" id="ARBA00009054"/>
    </source>
</evidence>
<gene>
    <name evidence="10" type="primary">grpE</name>
    <name evidence="14" type="ORF">DEX24_11345</name>
</gene>
<feature type="coiled-coil region" evidence="13">
    <location>
        <begin position="21"/>
        <end position="93"/>
    </location>
</feature>
<dbReference type="GO" id="GO:0006457">
    <property type="term" value="P:protein folding"/>
    <property type="evidence" value="ECO:0007669"/>
    <property type="project" value="InterPro"/>
</dbReference>
<dbReference type="PANTHER" id="PTHR21237">
    <property type="entry name" value="GRPE PROTEIN"/>
    <property type="match status" value="1"/>
</dbReference>
<evidence type="ECO:0000256" key="1">
    <source>
        <dbReference type="ARBA" id="ARBA00004496"/>
    </source>
</evidence>
<evidence type="ECO:0000313" key="14">
    <source>
        <dbReference type="EMBL" id="PWI24849.1"/>
    </source>
</evidence>
<evidence type="ECO:0000256" key="4">
    <source>
        <dbReference type="ARBA" id="ARBA00022490"/>
    </source>
</evidence>
<evidence type="ECO:0000313" key="15">
    <source>
        <dbReference type="Proteomes" id="UP000245938"/>
    </source>
</evidence>
<keyword evidence="5 10" id="KW-0346">Stress response</keyword>